<comment type="catalytic activity">
    <reaction evidence="24">
        <text>L-phenylalanine + (9Z)-octadecenoate = N-(9Z-octadecenoyl)-L-phenylalanine + H2O</text>
        <dbReference type="Rhea" id="RHEA:51300"/>
        <dbReference type="ChEBI" id="CHEBI:15377"/>
        <dbReference type="ChEBI" id="CHEBI:30823"/>
        <dbReference type="ChEBI" id="CHEBI:58095"/>
        <dbReference type="ChEBI" id="CHEBI:134020"/>
    </reaction>
    <physiologicalReaction direction="left-to-right" evidence="24">
        <dbReference type="Rhea" id="RHEA:51301"/>
    </physiologicalReaction>
    <physiologicalReaction direction="right-to-left" evidence="24">
        <dbReference type="Rhea" id="RHEA:51302"/>
    </physiologicalReaction>
</comment>
<comment type="catalytic activity">
    <reaction evidence="23">
        <text>an N-acyl-aromatic L-alpha-amino acid + H2O = an aromatic L-alpha-amino acid + a carboxylate</text>
        <dbReference type="Rhea" id="RHEA:54184"/>
        <dbReference type="ChEBI" id="CHEBI:15377"/>
        <dbReference type="ChEBI" id="CHEBI:29067"/>
        <dbReference type="ChEBI" id="CHEBI:84824"/>
        <dbReference type="ChEBI" id="CHEBI:138093"/>
        <dbReference type="EC" id="3.5.1.114"/>
    </reaction>
    <physiologicalReaction direction="left-to-right" evidence="23">
        <dbReference type="Rhea" id="RHEA:54185"/>
    </physiologicalReaction>
    <physiologicalReaction direction="right-to-left" evidence="23">
        <dbReference type="Rhea" id="RHEA:54186"/>
    </physiologicalReaction>
</comment>
<dbReference type="Gene3D" id="3.40.630.10">
    <property type="entry name" value="Zn peptidases"/>
    <property type="match status" value="1"/>
</dbReference>
<evidence type="ECO:0000259" key="28">
    <source>
        <dbReference type="Pfam" id="PF07687"/>
    </source>
</evidence>
<evidence type="ECO:0000256" key="2">
    <source>
        <dbReference type="ARBA" id="ARBA00006247"/>
    </source>
</evidence>
<comment type="catalytic activity">
    <reaction evidence="17">
        <text>N-(5Z,8Z,11Z,14Z)-eicosatetraenoyl-glycine + H2O = (5Z,8Z,11Z,14Z)-eicosatetraenoate + glycine</text>
        <dbReference type="Rhea" id="RHEA:64108"/>
        <dbReference type="ChEBI" id="CHEBI:15377"/>
        <dbReference type="ChEBI" id="CHEBI:32395"/>
        <dbReference type="ChEBI" id="CHEBI:57305"/>
        <dbReference type="ChEBI" id="CHEBI:59002"/>
    </reaction>
    <physiologicalReaction direction="left-to-right" evidence="17">
        <dbReference type="Rhea" id="RHEA:64109"/>
    </physiologicalReaction>
    <physiologicalReaction direction="right-to-left" evidence="17">
        <dbReference type="Rhea" id="RHEA:64110"/>
    </physiologicalReaction>
</comment>
<comment type="caution">
    <text evidence="29">The sequence shown here is derived from an EMBL/GenBank/DDBJ whole genome shotgun (WGS) entry which is preliminary data.</text>
</comment>
<dbReference type="Proteomes" id="UP000828390">
    <property type="component" value="Unassembled WGS sequence"/>
</dbReference>
<evidence type="ECO:0000256" key="12">
    <source>
        <dbReference type="ARBA" id="ARBA00047866"/>
    </source>
</evidence>
<evidence type="ECO:0000256" key="15">
    <source>
        <dbReference type="ARBA" id="ARBA00048145"/>
    </source>
</evidence>
<comment type="catalytic activity">
    <reaction evidence="22">
        <text>N-(9Z-octadecenoyl)-L-leucine + H2O = L-leucine + (9Z)-octadecenoate</text>
        <dbReference type="Rhea" id="RHEA:51360"/>
        <dbReference type="ChEBI" id="CHEBI:15377"/>
        <dbReference type="ChEBI" id="CHEBI:30823"/>
        <dbReference type="ChEBI" id="CHEBI:57427"/>
        <dbReference type="ChEBI" id="CHEBI:134035"/>
    </reaction>
    <physiologicalReaction direction="left-to-right" evidence="22">
        <dbReference type="Rhea" id="RHEA:51361"/>
    </physiologicalReaction>
    <physiologicalReaction direction="right-to-left" evidence="22">
        <dbReference type="Rhea" id="RHEA:51362"/>
    </physiologicalReaction>
</comment>
<dbReference type="InterPro" id="IPR047177">
    <property type="entry name" value="Pept_M20A"/>
</dbReference>
<comment type="catalytic activity">
    <reaction evidence="26">
        <text>N-(9Z-octadecenoyl)-L-lysine + H2O = L-lysine + (9Z)-octadecenoate</text>
        <dbReference type="Rhea" id="RHEA:64192"/>
        <dbReference type="ChEBI" id="CHEBI:15377"/>
        <dbReference type="ChEBI" id="CHEBI:30823"/>
        <dbReference type="ChEBI" id="CHEBI:32551"/>
        <dbReference type="ChEBI" id="CHEBI:149731"/>
    </reaction>
    <physiologicalReaction direction="left-to-right" evidence="26">
        <dbReference type="Rhea" id="RHEA:64193"/>
    </physiologicalReaction>
</comment>
<dbReference type="GO" id="GO:0006520">
    <property type="term" value="P:amino acid metabolic process"/>
    <property type="evidence" value="ECO:0007669"/>
    <property type="project" value="UniProtKB-ARBA"/>
</dbReference>
<dbReference type="SUPFAM" id="SSF53187">
    <property type="entry name" value="Zn-dependent exopeptidases"/>
    <property type="match status" value="1"/>
</dbReference>
<dbReference type="GO" id="GO:0046872">
    <property type="term" value="F:metal ion binding"/>
    <property type="evidence" value="ECO:0007669"/>
    <property type="project" value="UniProtKB-KW"/>
</dbReference>
<dbReference type="InterPro" id="IPR011650">
    <property type="entry name" value="Peptidase_M20_dimer"/>
</dbReference>
<evidence type="ECO:0000256" key="19">
    <source>
        <dbReference type="ARBA" id="ARBA00048597"/>
    </source>
</evidence>
<evidence type="ECO:0000256" key="16">
    <source>
        <dbReference type="ARBA" id="ARBA00048380"/>
    </source>
</evidence>
<gene>
    <name evidence="29" type="ORF">DPMN_121831</name>
</gene>
<comment type="catalytic activity">
    <reaction evidence="9">
        <text>(9Z)-octadecenoate + glycine = N-(9Z-octadecenoyl)glycine + H2O</text>
        <dbReference type="Rhea" id="RHEA:51316"/>
        <dbReference type="ChEBI" id="CHEBI:15377"/>
        <dbReference type="ChEBI" id="CHEBI:30823"/>
        <dbReference type="ChEBI" id="CHEBI:57305"/>
        <dbReference type="ChEBI" id="CHEBI:133992"/>
    </reaction>
    <physiologicalReaction direction="right-to-left" evidence="9">
        <dbReference type="Rhea" id="RHEA:51318"/>
    </physiologicalReaction>
</comment>
<comment type="catalytic activity">
    <reaction evidence="11">
        <text>N-octadecanoyl-L-phenylalanine + H2O = octadecanoate + L-phenylalanine</text>
        <dbReference type="Rhea" id="RHEA:64128"/>
        <dbReference type="ChEBI" id="CHEBI:15377"/>
        <dbReference type="ChEBI" id="CHEBI:25629"/>
        <dbReference type="ChEBI" id="CHEBI:58095"/>
        <dbReference type="ChEBI" id="CHEBI:149700"/>
    </reaction>
    <physiologicalReaction direction="left-to-right" evidence="11">
        <dbReference type="Rhea" id="RHEA:64129"/>
    </physiologicalReaction>
</comment>
<accession>A0A9D4JTX4</accession>
<dbReference type="Gene3D" id="1.10.150.900">
    <property type="match status" value="1"/>
</dbReference>
<evidence type="ECO:0000256" key="23">
    <source>
        <dbReference type="ARBA" id="ARBA00048840"/>
    </source>
</evidence>
<evidence type="ECO:0000313" key="30">
    <source>
        <dbReference type="Proteomes" id="UP000828390"/>
    </source>
</evidence>
<dbReference type="InterPro" id="IPR002933">
    <property type="entry name" value="Peptidase_M20"/>
</dbReference>
<sequence>MTLFKKVCLVLSIILFSIITIVIIRTLTINTRDLAVSECSPSDLDFIEVGLESKALQRFRDALRIQTVSRQPHDYNRNELAQLVQFIISAYPELHASPLIEYETVANLSLLYTVRGSNKQLRPYLLMAHLDVVPAEPGNWDTDPFSAEIKDGFIYGRGSIDFKHGVMGILEALNFYVSLGKQPERGFYVAFGHDEEVSGLDGAKAISDALWERGVHKLEFLLDEGLTVTNQIIQGLKEQTALIGVSEKGYLHLELKVVGEPGHSSMPPPESTIGILATAVSRLERNPLPSMLGYGPERDMFEHLAPHMQLPFKMVMANLWLFKPVVSWLMSKKPVTNAIIRTVTAVTMFQAGIKLNVNAPEATAYVNHRIHPAQSVAEVIEYDRRIINDDRVKIRVVSSMEPHSISPSGEEDFGYQTVKNSIRQIWNRTLVAPGTMIGNTDTHHYLRMSSNVYRFSPTVMYPGDTQRFHGDNERISVKNYEQAVNFYYHVMVNANKGKINLSHSHGEL</sequence>
<dbReference type="Gene3D" id="3.30.70.360">
    <property type="match status" value="1"/>
</dbReference>
<comment type="catalytic activity">
    <reaction evidence="21">
        <text>N-(9Z-octadecenoyl)-L-tryptophan + H2O = L-tryptophan + (9Z)-octadecenoate</text>
        <dbReference type="Rhea" id="RHEA:64176"/>
        <dbReference type="ChEBI" id="CHEBI:15377"/>
        <dbReference type="ChEBI" id="CHEBI:30823"/>
        <dbReference type="ChEBI" id="CHEBI:57912"/>
        <dbReference type="ChEBI" id="CHEBI:149733"/>
    </reaction>
    <physiologicalReaction direction="left-to-right" evidence="21">
        <dbReference type="Rhea" id="RHEA:64177"/>
    </physiologicalReaction>
</comment>
<evidence type="ECO:0000256" key="8">
    <source>
        <dbReference type="ARBA" id="ARBA00046147"/>
    </source>
</evidence>
<evidence type="ECO:0000256" key="5">
    <source>
        <dbReference type="ARBA" id="ARBA00022801"/>
    </source>
</evidence>
<dbReference type="GO" id="GO:0004046">
    <property type="term" value="F:aminoacylase activity"/>
    <property type="evidence" value="ECO:0007669"/>
    <property type="project" value="UniProtKB-EC"/>
</dbReference>
<reference evidence="29" key="2">
    <citation type="submission" date="2020-11" db="EMBL/GenBank/DDBJ databases">
        <authorList>
            <person name="McCartney M.A."/>
            <person name="Auch B."/>
            <person name="Kono T."/>
            <person name="Mallez S."/>
            <person name="Becker A."/>
            <person name="Gohl D.M."/>
            <person name="Silverstein K.A.T."/>
            <person name="Koren S."/>
            <person name="Bechman K.B."/>
            <person name="Herman A."/>
            <person name="Abrahante J.E."/>
            <person name="Garbe J."/>
        </authorList>
    </citation>
    <scope>NUCLEOTIDE SEQUENCE</scope>
    <source>
        <strain evidence="29">Duluth1</strain>
        <tissue evidence="29">Whole animal</tissue>
    </source>
</reference>
<comment type="catalytic activity">
    <reaction evidence="18">
        <text>an N-acyl-L-amino acid + H2O = an L-alpha-amino acid + a carboxylate</text>
        <dbReference type="Rhea" id="RHEA:15565"/>
        <dbReference type="ChEBI" id="CHEBI:15377"/>
        <dbReference type="ChEBI" id="CHEBI:29067"/>
        <dbReference type="ChEBI" id="CHEBI:59869"/>
        <dbReference type="ChEBI" id="CHEBI:59874"/>
        <dbReference type="EC" id="3.5.1.14"/>
    </reaction>
    <physiologicalReaction direction="left-to-right" evidence="18">
        <dbReference type="Rhea" id="RHEA:15566"/>
    </physiologicalReaction>
    <physiologicalReaction direction="right-to-left" evidence="18">
        <dbReference type="Rhea" id="RHEA:15567"/>
    </physiologicalReaction>
</comment>
<keyword evidence="4" id="KW-0479">Metal-binding</keyword>
<dbReference type="SUPFAM" id="SSF55031">
    <property type="entry name" value="Bacterial exopeptidase dimerisation domain"/>
    <property type="match status" value="1"/>
</dbReference>
<reference evidence="29" key="1">
    <citation type="journal article" date="2019" name="bioRxiv">
        <title>The Genome of the Zebra Mussel, Dreissena polymorpha: A Resource for Invasive Species Research.</title>
        <authorList>
            <person name="McCartney M.A."/>
            <person name="Auch B."/>
            <person name="Kono T."/>
            <person name="Mallez S."/>
            <person name="Zhang Y."/>
            <person name="Obille A."/>
            <person name="Becker A."/>
            <person name="Abrahante J.E."/>
            <person name="Garbe J."/>
            <person name="Badalamenti J.P."/>
            <person name="Herman A."/>
            <person name="Mangelson H."/>
            <person name="Liachko I."/>
            <person name="Sullivan S."/>
            <person name="Sone E.D."/>
            <person name="Koren S."/>
            <person name="Silverstein K.A.T."/>
            <person name="Beckman K.B."/>
            <person name="Gohl D.M."/>
        </authorList>
    </citation>
    <scope>NUCLEOTIDE SEQUENCE</scope>
    <source>
        <strain evidence="29">Duluth1</strain>
        <tissue evidence="29">Whole animal</tissue>
    </source>
</reference>
<dbReference type="FunFam" id="3.40.630.10:FF:000027">
    <property type="entry name" value="N-fatty-acyl-amino acid synthase/hydrolase PM20D1"/>
    <property type="match status" value="1"/>
</dbReference>
<evidence type="ECO:0000256" key="18">
    <source>
        <dbReference type="ARBA" id="ARBA00048579"/>
    </source>
</evidence>
<comment type="function">
    <text evidence="8">Secreted enzyme that regulates the endogenous N-fatty acyl amino acid (NAAs) tissue and circulating levels by functioning as a bidirectional NAA synthase/hydrolase. It condenses free fatty acids and free amino acids to generate NAAs and bidirectionally catalyzes the reverse hydrolysis reaction. Some of these NAAs stimulate oxidative metabolism via mitochondrial uncoupling, increasing energy expenditure in a UPC1-independent manner. Thereby, this secreted protein may indirectly regulate whole body energy expenditure. PM20D1 circulates in tight association with both low- and high-density (LDL and HDL,respectively) lipoprotein particles.</text>
</comment>
<comment type="pathway">
    <text evidence="1">Lipid metabolism; fatty acid metabolism.</text>
</comment>
<keyword evidence="27" id="KW-0812">Transmembrane</keyword>
<comment type="catalytic activity">
    <reaction evidence="19">
        <text>N-(9Z-octadecenoyl)-L-serine + H2O = L-serine + (9Z)-octadecenoate</text>
        <dbReference type="Rhea" id="RHEA:51352"/>
        <dbReference type="ChEBI" id="CHEBI:15377"/>
        <dbReference type="ChEBI" id="CHEBI:30823"/>
        <dbReference type="ChEBI" id="CHEBI:33384"/>
        <dbReference type="ChEBI" id="CHEBI:134031"/>
    </reaction>
    <physiologicalReaction direction="left-to-right" evidence="19">
        <dbReference type="Rhea" id="RHEA:51353"/>
    </physiologicalReaction>
</comment>
<feature type="transmembrane region" description="Helical" evidence="27">
    <location>
        <begin position="7"/>
        <end position="27"/>
    </location>
</feature>
<comment type="catalytic activity">
    <reaction evidence="15">
        <text>N-(9Z-octadecenoyl)-L-methionine + H2O = (9Z)-octadecenoate + L-methionine</text>
        <dbReference type="Rhea" id="RHEA:64144"/>
        <dbReference type="ChEBI" id="CHEBI:15377"/>
        <dbReference type="ChEBI" id="CHEBI:30823"/>
        <dbReference type="ChEBI" id="CHEBI:57844"/>
        <dbReference type="ChEBI" id="CHEBI:149732"/>
    </reaction>
    <physiologicalReaction direction="left-to-right" evidence="15">
        <dbReference type="Rhea" id="RHEA:64145"/>
    </physiologicalReaction>
</comment>
<dbReference type="OrthoDB" id="3064516at2759"/>
<comment type="catalytic activity">
    <reaction evidence="12">
        <text>N-(9Z-octadecenoyl)-L-tyrosine + H2O = L-tyrosine + (9Z)-octadecenoate</text>
        <dbReference type="Rhea" id="RHEA:64184"/>
        <dbReference type="ChEBI" id="CHEBI:15377"/>
        <dbReference type="ChEBI" id="CHEBI:30823"/>
        <dbReference type="ChEBI" id="CHEBI:58315"/>
        <dbReference type="ChEBI" id="CHEBI:149734"/>
    </reaction>
    <physiologicalReaction direction="left-to-right" evidence="12">
        <dbReference type="Rhea" id="RHEA:64185"/>
    </physiologicalReaction>
</comment>
<evidence type="ECO:0000256" key="7">
    <source>
        <dbReference type="ARBA" id="ARBA00034698"/>
    </source>
</evidence>
<dbReference type="PANTHER" id="PTHR45962">
    <property type="entry name" value="N-FATTY-ACYL-AMINO ACID SYNTHASE/HYDROLASE PM20D1"/>
    <property type="match status" value="1"/>
</dbReference>
<comment type="catalytic activity">
    <reaction evidence="13">
        <text>(5Z,8Z,11Z,14Z)-eicosatetraenoate + L-phenylalanine = N-(5Z,8Z,11Z,14Z-eicosatetraenoyl)-L-phenylalanine + H2O</text>
        <dbReference type="Rhea" id="RHEA:51312"/>
        <dbReference type="ChEBI" id="CHEBI:15377"/>
        <dbReference type="ChEBI" id="CHEBI:32395"/>
        <dbReference type="ChEBI" id="CHEBI:58095"/>
        <dbReference type="ChEBI" id="CHEBI:134022"/>
    </reaction>
    <physiologicalReaction direction="left-to-right" evidence="13">
        <dbReference type="Rhea" id="RHEA:51313"/>
    </physiologicalReaction>
    <physiologicalReaction direction="right-to-left" evidence="13">
        <dbReference type="Rhea" id="RHEA:51314"/>
    </physiologicalReaction>
</comment>
<comment type="catalytic activity">
    <reaction evidence="14">
        <text>N-hexadecanoyl-L-phenylalanine + H2O = hexadecanoate + L-phenylalanine</text>
        <dbReference type="Rhea" id="RHEA:64124"/>
        <dbReference type="ChEBI" id="CHEBI:7896"/>
        <dbReference type="ChEBI" id="CHEBI:15377"/>
        <dbReference type="ChEBI" id="CHEBI:58095"/>
        <dbReference type="ChEBI" id="CHEBI:149699"/>
    </reaction>
    <physiologicalReaction direction="left-to-right" evidence="14">
        <dbReference type="Rhea" id="RHEA:64125"/>
    </physiologicalReaction>
</comment>
<comment type="similarity">
    <text evidence="2">Belongs to the peptidase M20A family.</text>
</comment>
<dbReference type="GO" id="GO:0006508">
    <property type="term" value="P:proteolysis"/>
    <property type="evidence" value="ECO:0007669"/>
    <property type="project" value="UniProtKB-KW"/>
</dbReference>
<keyword evidence="3" id="KW-0645">Protease</keyword>
<comment type="catalytic activity">
    <reaction evidence="16">
        <text>N-(9Z-octadecenoyl)-L-asparagine + H2O = L-asparagine + (9Z)-octadecenoate</text>
        <dbReference type="Rhea" id="RHEA:64136"/>
        <dbReference type="ChEBI" id="CHEBI:15377"/>
        <dbReference type="ChEBI" id="CHEBI:30823"/>
        <dbReference type="ChEBI" id="CHEBI:58048"/>
        <dbReference type="ChEBI" id="CHEBI:149730"/>
    </reaction>
    <physiologicalReaction direction="left-to-right" evidence="16">
        <dbReference type="Rhea" id="RHEA:64137"/>
    </physiologicalReaction>
</comment>
<dbReference type="EMBL" id="JAIWYP010000005">
    <property type="protein sequence ID" value="KAH3820087.1"/>
    <property type="molecule type" value="Genomic_DNA"/>
</dbReference>
<dbReference type="GO" id="GO:0005576">
    <property type="term" value="C:extracellular region"/>
    <property type="evidence" value="ECO:0007669"/>
    <property type="project" value="UniProtKB-ARBA"/>
</dbReference>
<dbReference type="GO" id="GO:0043604">
    <property type="term" value="P:amide biosynthetic process"/>
    <property type="evidence" value="ECO:0007669"/>
    <property type="project" value="TreeGrafter"/>
</dbReference>
<evidence type="ECO:0000313" key="29">
    <source>
        <dbReference type="EMBL" id="KAH3820087.1"/>
    </source>
</evidence>
<evidence type="ECO:0000256" key="27">
    <source>
        <dbReference type="SAM" id="Phobius"/>
    </source>
</evidence>
<keyword evidence="5" id="KW-0378">Hydrolase</keyword>
<evidence type="ECO:0000256" key="3">
    <source>
        <dbReference type="ARBA" id="ARBA00022670"/>
    </source>
</evidence>
<dbReference type="GO" id="GO:1990845">
    <property type="term" value="P:adaptive thermogenesis"/>
    <property type="evidence" value="ECO:0007669"/>
    <property type="project" value="UniProtKB-ARBA"/>
</dbReference>
<dbReference type="InterPro" id="IPR036264">
    <property type="entry name" value="Bact_exopeptidase_dim_dom"/>
</dbReference>
<protein>
    <recommendedName>
        <fullName evidence="28">Peptidase M20 dimerisation domain-containing protein</fullName>
    </recommendedName>
</protein>
<name>A0A9D4JTX4_DREPO</name>
<keyword evidence="27" id="KW-1133">Transmembrane helix</keyword>
<feature type="domain" description="Peptidase M20 dimerisation" evidence="28">
    <location>
        <begin position="246"/>
        <end position="389"/>
    </location>
</feature>
<dbReference type="AlphaFoldDB" id="A0A9D4JTX4"/>
<comment type="catalytic activity">
    <reaction evidence="20">
        <text>N-(9Z-octadecenoyl)-L-glutamine + H2O = L-glutamine + (9Z)-octadecenoate</text>
        <dbReference type="Rhea" id="RHEA:51356"/>
        <dbReference type="ChEBI" id="CHEBI:15377"/>
        <dbReference type="ChEBI" id="CHEBI:30823"/>
        <dbReference type="ChEBI" id="CHEBI:58359"/>
        <dbReference type="ChEBI" id="CHEBI:134033"/>
    </reaction>
    <physiologicalReaction direction="left-to-right" evidence="20">
        <dbReference type="Rhea" id="RHEA:51357"/>
    </physiologicalReaction>
</comment>
<dbReference type="GO" id="GO:0043605">
    <property type="term" value="P:amide catabolic process"/>
    <property type="evidence" value="ECO:0007669"/>
    <property type="project" value="UniProtKB-ARBA"/>
</dbReference>
<keyword evidence="30" id="KW-1185">Reference proteome</keyword>
<dbReference type="GO" id="GO:0008233">
    <property type="term" value="F:peptidase activity"/>
    <property type="evidence" value="ECO:0007669"/>
    <property type="project" value="UniProtKB-KW"/>
</dbReference>
<evidence type="ECO:0000256" key="11">
    <source>
        <dbReference type="ARBA" id="ARBA00047723"/>
    </source>
</evidence>
<evidence type="ECO:0000256" key="26">
    <source>
        <dbReference type="ARBA" id="ARBA00049457"/>
    </source>
</evidence>
<keyword evidence="6" id="KW-0862">Zinc</keyword>
<dbReference type="GO" id="GO:0006629">
    <property type="term" value="P:lipid metabolic process"/>
    <property type="evidence" value="ECO:0007669"/>
    <property type="project" value="UniProtKB-ARBA"/>
</dbReference>
<comment type="catalytic activity">
    <reaction evidence="10">
        <text>N-(4Z,7Z,10Z,13Z,16Z,19Z-docosahexaenoyl)-L-phenylalanine + H2O = (4Z,7Z,10Z,13Z,16Z,19Z)-docosahexaenoate + L-phenylalanine</text>
        <dbReference type="Rhea" id="RHEA:64132"/>
        <dbReference type="ChEBI" id="CHEBI:15377"/>
        <dbReference type="ChEBI" id="CHEBI:58095"/>
        <dbReference type="ChEBI" id="CHEBI:77016"/>
        <dbReference type="ChEBI" id="CHEBI:149701"/>
    </reaction>
    <physiologicalReaction direction="left-to-right" evidence="10">
        <dbReference type="Rhea" id="RHEA:64133"/>
    </physiologicalReaction>
</comment>
<evidence type="ECO:0000256" key="14">
    <source>
        <dbReference type="ARBA" id="ARBA00047879"/>
    </source>
</evidence>
<evidence type="ECO:0000256" key="4">
    <source>
        <dbReference type="ARBA" id="ARBA00022723"/>
    </source>
</evidence>
<evidence type="ECO:0000256" key="24">
    <source>
        <dbReference type="ARBA" id="ARBA00048879"/>
    </source>
</evidence>
<comment type="catalytic activity">
    <reaction evidence="25">
        <text>N-(5Z,8Z,11Z,14Z-eicosatetraenoyl)-L-serine + H2O = (5Z,8Z,11Z,14Z)-eicosatetraenoate + L-serine</text>
        <dbReference type="Rhea" id="RHEA:64116"/>
        <dbReference type="ChEBI" id="CHEBI:15377"/>
        <dbReference type="ChEBI" id="CHEBI:32395"/>
        <dbReference type="ChEBI" id="CHEBI:33384"/>
        <dbReference type="ChEBI" id="CHEBI:149697"/>
    </reaction>
    <physiologicalReaction direction="left-to-right" evidence="25">
        <dbReference type="Rhea" id="RHEA:64117"/>
    </physiologicalReaction>
    <physiologicalReaction direction="right-to-left" evidence="25">
        <dbReference type="Rhea" id="RHEA:64118"/>
    </physiologicalReaction>
</comment>
<organism evidence="29 30">
    <name type="scientific">Dreissena polymorpha</name>
    <name type="common">Zebra mussel</name>
    <name type="synonym">Mytilus polymorpha</name>
    <dbReference type="NCBI Taxonomy" id="45954"/>
    <lineage>
        <taxon>Eukaryota</taxon>
        <taxon>Metazoa</taxon>
        <taxon>Spiralia</taxon>
        <taxon>Lophotrochozoa</taxon>
        <taxon>Mollusca</taxon>
        <taxon>Bivalvia</taxon>
        <taxon>Autobranchia</taxon>
        <taxon>Heteroconchia</taxon>
        <taxon>Euheterodonta</taxon>
        <taxon>Imparidentia</taxon>
        <taxon>Neoheterodontei</taxon>
        <taxon>Myida</taxon>
        <taxon>Dreissenoidea</taxon>
        <taxon>Dreissenidae</taxon>
        <taxon>Dreissena</taxon>
    </lineage>
</organism>
<evidence type="ECO:0000256" key="6">
    <source>
        <dbReference type="ARBA" id="ARBA00022833"/>
    </source>
</evidence>
<evidence type="ECO:0000256" key="22">
    <source>
        <dbReference type="ARBA" id="ARBA00048827"/>
    </source>
</evidence>
<dbReference type="Pfam" id="PF07687">
    <property type="entry name" value="M20_dimer"/>
    <property type="match status" value="1"/>
</dbReference>
<dbReference type="FunFam" id="1.10.150.900:FF:000003">
    <property type="entry name" value="N-fatty-acyl-amino acid synthase/hydrolase PM20D1"/>
    <property type="match status" value="1"/>
</dbReference>
<evidence type="ECO:0000256" key="13">
    <source>
        <dbReference type="ARBA" id="ARBA00047874"/>
    </source>
</evidence>
<proteinExistence type="inferred from homology"/>
<evidence type="ECO:0000256" key="10">
    <source>
        <dbReference type="ARBA" id="ARBA00047567"/>
    </source>
</evidence>
<evidence type="ECO:0000256" key="25">
    <source>
        <dbReference type="ARBA" id="ARBA00049100"/>
    </source>
</evidence>
<evidence type="ECO:0000256" key="21">
    <source>
        <dbReference type="ARBA" id="ARBA00048822"/>
    </source>
</evidence>
<dbReference type="Pfam" id="PF01546">
    <property type="entry name" value="Peptidase_M20"/>
    <property type="match status" value="1"/>
</dbReference>
<evidence type="ECO:0000256" key="20">
    <source>
        <dbReference type="ARBA" id="ARBA00048729"/>
    </source>
</evidence>
<dbReference type="PANTHER" id="PTHR45962:SF1">
    <property type="entry name" value="N-FATTY-ACYL-AMINO ACID SYNTHASE_HYDROLASE PM20D1"/>
    <property type="match status" value="1"/>
</dbReference>
<keyword evidence="27" id="KW-0472">Membrane</keyword>
<evidence type="ECO:0000256" key="9">
    <source>
        <dbReference type="ARBA" id="ARBA00047450"/>
    </source>
</evidence>
<evidence type="ECO:0000256" key="17">
    <source>
        <dbReference type="ARBA" id="ARBA00048402"/>
    </source>
</evidence>
<comment type="pathway">
    <text evidence="7">Amino-acid metabolism.</text>
</comment>
<evidence type="ECO:0000256" key="1">
    <source>
        <dbReference type="ARBA" id="ARBA00004872"/>
    </source>
</evidence>